<evidence type="ECO:0000313" key="3">
    <source>
        <dbReference type="Proteomes" id="UP000515377"/>
    </source>
</evidence>
<evidence type="ECO:0000256" key="1">
    <source>
        <dbReference type="SAM" id="MobiDB-lite"/>
    </source>
</evidence>
<dbReference type="Proteomes" id="UP000515377">
    <property type="component" value="Chromosome"/>
</dbReference>
<reference evidence="2 3" key="1">
    <citation type="submission" date="2020-07" db="EMBL/GenBank/DDBJ databases">
        <title>Whole genome sequence of Sphingobium yanoikuyae A3.</title>
        <authorList>
            <person name="Han S.-S."/>
        </authorList>
    </citation>
    <scope>NUCLEOTIDE SEQUENCE [LARGE SCALE GENOMIC DNA]</scope>
    <source>
        <strain evidence="2 3">A3</strain>
    </source>
</reference>
<feature type="region of interest" description="Disordered" evidence="1">
    <location>
        <begin position="177"/>
        <end position="197"/>
    </location>
</feature>
<dbReference type="EMBL" id="CP060122">
    <property type="protein sequence ID" value="QNG46145.1"/>
    <property type="molecule type" value="Genomic_DNA"/>
</dbReference>
<proteinExistence type="predicted"/>
<name>A0A085K2X9_SPHYA</name>
<dbReference type="AlphaFoldDB" id="A0A085K2X9"/>
<evidence type="ECO:0000313" key="2">
    <source>
        <dbReference type="EMBL" id="QNG46145.1"/>
    </source>
</evidence>
<sequence>MRDIPDFLRWVMPYASSCPEPVAEAQILAAARDFCAATRCWRFVDTIAVRDDTPEILCVPPQATLFEIEEAAFDGRKLERVSYIDTSEAAGDPYQISQADMNSVRINPHAAGSLKLSIFLQPAQHADALPDILYDRWAEQIADGALARILELPGQAFTDLNNAAYRRARFEDAKSSNFNISKRGQQRAPSRTRARFF</sequence>
<accession>A0A085K2X9</accession>
<gene>
    <name evidence="2" type="ORF">H3V42_00205</name>
</gene>
<organism evidence="2 3">
    <name type="scientific">Sphingobium yanoikuyae</name>
    <name type="common">Sphingomonas yanoikuyae</name>
    <dbReference type="NCBI Taxonomy" id="13690"/>
    <lineage>
        <taxon>Bacteria</taxon>
        <taxon>Pseudomonadati</taxon>
        <taxon>Pseudomonadota</taxon>
        <taxon>Alphaproteobacteria</taxon>
        <taxon>Sphingomonadales</taxon>
        <taxon>Sphingomonadaceae</taxon>
        <taxon>Sphingobium</taxon>
    </lineage>
</organism>
<dbReference type="RefSeq" id="WP_037510388.1">
    <property type="nucleotide sequence ID" value="NZ_CAIGKD010000007.1"/>
</dbReference>
<feature type="compositionally biased region" description="Polar residues" evidence="1">
    <location>
        <begin position="177"/>
        <end position="189"/>
    </location>
</feature>
<protein>
    <submittedName>
        <fullName evidence="2">Uncharacterized protein</fullName>
    </submittedName>
</protein>